<dbReference type="SMART" id="SM00645">
    <property type="entry name" value="Pept_C1"/>
    <property type="match status" value="1"/>
</dbReference>
<dbReference type="InterPro" id="IPR025660">
    <property type="entry name" value="Pept_his_AS"/>
</dbReference>
<dbReference type="GO" id="GO:0006508">
    <property type="term" value="P:proteolysis"/>
    <property type="evidence" value="ECO:0007669"/>
    <property type="project" value="UniProtKB-KW"/>
</dbReference>
<dbReference type="InterPro" id="IPR025661">
    <property type="entry name" value="Pept_asp_AS"/>
</dbReference>
<name>A0A314UMA3_PRUYE</name>
<dbReference type="InterPro" id="IPR013201">
    <property type="entry name" value="Prot_inhib_I29"/>
</dbReference>
<keyword evidence="6" id="KW-0325">Glycoprotein</keyword>
<keyword evidence="10" id="KW-1185">Reference proteome</keyword>
<dbReference type="CDD" id="cd02248">
    <property type="entry name" value="Peptidase_C1A"/>
    <property type="match status" value="1"/>
</dbReference>
<reference evidence="9 10" key="1">
    <citation type="submission" date="2018-02" db="EMBL/GenBank/DDBJ databases">
        <title>Draft genome of wild Prunus yedoensis var. nudiflora.</title>
        <authorList>
            <person name="Baek S."/>
            <person name="Kim J.-H."/>
            <person name="Choi K."/>
            <person name="Kim G.-B."/>
            <person name="Cho A."/>
            <person name="Jang H."/>
            <person name="Shin C.-H."/>
            <person name="Yu H.-J."/>
            <person name="Mun J.-H."/>
        </authorList>
    </citation>
    <scope>NUCLEOTIDE SEQUENCE [LARGE SCALE GENOMIC DNA]</scope>
    <source>
        <strain evidence="10">cv. Jeju island</strain>
        <tissue evidence="9">Leaf</tissue>
    </source>
</reference>
<evidence type="ECO:0000256" key="5">
    <source>
        <dbReference type="ARBA" id="ARBA00023157"/>
    </source>
</evidence>
<dbReference type="InterPro" id="IPR000668">
    <property type="entry name" value="Peptidase_C1A_C"/>
</dbReference>
<dbReference type="Pfam" id="PF00112">
    <property type="entry name" value="Peptidase_C1"/>
    <property type="match status" value="2"/>
</dbReference>
<evidence type="ECO:0000259" key="8">
    <source>
        <dbReference type="SMART" id="SM00848"/>
    </source>
</evidence>
<dbReference type="Pfam" id="PF08246">
    <property type="entry name" value="Inhibitor_I29"/>
    <property type="match status" value="1"/>
</dbReference>
<dbReference type="PROSITE" id="PS00139">
    <property type="entry name" value="THIOL_PROTEASE_CYS"/>
    <property type="match status" value="1"/>
</dbReference>
<dbReference type="AlphaFoldDB" id="A0A314UMA3"/>
<dbReference type="InterPro" id="IPR000169">
    <property type="entry name" value="Pept_cys_AS"/>
</dbReference>
<gene>
    <name evidence="9" type="ORF">Pyn_03663</name>
</gene>
<evidence type="ECO:0000313" key="10">
    <source>
        <dbReference type="Proteomes" id="UP000250321"/>
    </source>
</evidence>
<dbReference type="SMART" id="SM00848">
    <property type="entry name" value="Inhibitor_I29"/>
    <property type="match status" value="1"/>
</dbReference>
<dbReference type="InterPro" id="IPR039417">
    <property type="entry name" value="Peptidase_C1A_papain-like"/>
</dbReference>
<feature type="domain" description="Peptidase C1A papain C-terminal" evidence="7">
    <location>
        <begin position="75"/>
        <end position="235"/>
    </location>
</feature>
<dbReference type="Gene3D" id="3.90.70.10">
    <property type="entry name" value="Cysteine proteinases"/>
    <property type="match status" value="2"/>
</dbReference>
<keyword evidence="2" id="KW-0645">Protease</keyword>
<feature type="domain" description="Cathepsin propeptide inhibitor" evidence="8">
    <location>
        <begin position="1"/>
        <end position="50"/>
    </location>
</feature>
<keyword evidence="4" id="KW-0788">Thiol protease</keyword>
<evidence type="ECO:0000259" key="7">
    <source>
        <dbReference type="SMART" id="SM00645"/>
    </source>
</evidence>
<dbReference type="InterPro" id="IPR038765">
    <property type="entry name" value="Papain-like_cys_pep_sf"/>
</dbReference>
<dbReference type="PROSITE" id="PS00640">
    <property type="entry name" value="THIOL_PROTEASE_ASN"/>
    <property type="match status" value="1"/>
</dbReference>
<dbReference type="PANTHER" id="PTHR12411">
    <property type="entry name" value="CYSTEINE PROTEASE FAMILY C1-RELATED"/>
    <property type="match status" value="1"/>
</dbReference>
<protein>
    <submittedName>
        <fullName evidence="9">Zingipain-2</fullName>
    </submittedName>
</protein>
<keyword evidence="3" id="KW-0378">Hydrolase</keyword>
<dbReference type="GO" id="GO:0008234">
    <property type="term" value="F:cysteine-type peptidase activity"/>
    <property type="evidence" value="ECO:0007669"/>
    <property type="project" value="UniProtKB-KW"/>
</dbReference>
<dbReference type="OrthoDB" id="10253408at2759"/>
<keyword evidence="5" id="KW-1015">Disulfide bond</keyword>
<accession>A0A314UMA3</accession>
<dbReference type="PROSITE" id="PS00639">
    <property type="entry name" value="THIOL_PROTEASE_HIS"/>
    <property type="match status" value="1"/>
</dbReference>
<dbReference type="Proteomes" id="UP000250321">
    <property type="component" value="Unassembled WGS sequence"/>
</dbReference>
<dbReference type="SUPFAM" id="SSF54001">
    <property type="entry name" value="Cysteine proteinases"/>
    <property type="match status" value="1"/>
</dbReference>
<evidence type="ECO:0000256" key="1">
    <source>
        <dbReference type="ARBA" id="ARBA00008455"/>
    </source>
</evidence>
<proteinExistence type="inferred from homology"/>
<evidence type="ECO:0000313" key="9">
    <source>
        <dbReference type="EMBL" id="PQM38635.1"/>
    </source>
</evidence>
<evidence type="ECO:0000256" key="4">
    <source>
        <dbReference type="ARBA" id="ARBA00022807"/>
    </source>
</evidence>
<organism evidence="9 10">
    <name type="scientific">Prunus yedoensis var. nudiflora</name>
    <dbReference type="NCBI Taxonomy" id="2094558"/>
    <lineage>
        <taxon>Eukaryota</taxon>
        <taxon>Viridiplantae</taxon>
        <taxon>Streptophyta</taxon>
        <taxon>Embryophyta</taxon>
        <taxon>Tracheophyta</taxon>
        <taxon>Spermatophyta</taxon>
        <taxon>Magnoliopsida</taxon>
        <taxon>eudicotyledons</taxon>
        <taxon>Gunneridae</taxon>
        <taxon>Pentapetalae</taxon>
        <taxon>rosids</taxon>
        <taxon>fabids</taxon>
        <taxon>Rosales</taxon>
        <taxon>Rosaceae</taxon>
        <taxon>Amygdaloideae</taxon>
        <taxon>Amygdaleae</taxon>
        <taxon>Prunus</taxon>
    </lineage>
</organism>
<dbReference type="EMBL" id="PJQY01003299">
    <property type="protein sequence ID" value="PQM38635.1"/>
    <property type="molecule type" value="Genomic_DNA"/>
</dbReference>
<evidence type="ECO:0000256" key="3">
    <source>
        <dbReference type="ARBA" id="ARBA00022801"/>
    </source>
</evidence>
<evidence type="ECO:0000256" key="6">
    <source>
        <dbReference type="ARBA" id="ARBA00023180"/>
    </source>
</evidence>
<sequence>MAGYIKNREEAKYRFGVYKSNIEFVDFVNSQNLSYKLTDNKFADITNLEFTNTFMGFQTRSHLKTRFSYDKDEDLLTAVDWRKNGAVTPIKNQGQCGSCWAFSAVAAVEGINQIKLENWCRYQNKSLWTAMSKPGMKAAMVDTWKKRSDGICDEDSLKNRAVNISGYESIPANSIFTGQCGKNLNHGVTAIGYGEDSGKKYWIVKNSWGPDWGESGYIRMTRDQLIRKVPAALPCRLATLLRVEQC</sequence>
<comment type="similarity">
    <text evidence="1">Belongs to the peptidase C1 family.</text>
</comment>
<dbReference type="STRING" id="2094558.A0A314UMA3"/>
<comment type="caution">
    <text evidence="9">The sequence shown here is derived from an EMBL/GenBank/DDBJ whole genome shotgun (WGS) entry which is preliminary data.</text>
</comment>
<dbReference type="InterPro" id="IPR013128">
    <property type="entry name" value="Peptidase_C1A"/>
</dbReference>
<dbReference type="PRINTS" id="PR00705">
    <property type="entry name" value="PAPAIN"/>
</dbReference>
<evidence type="ECO:0000256" key="2">
    <source>
        <dbReference type="ARBA" id="ARBA00022670"/>
    </source>
</evidence>